<comment type="caution">
    <text evidence="5">The sequence shown here is derived from an EMBL/GenBank/DDBJ whole genome shotgun (WGS) entry which is preliminary data.</text>
</comment>
<comment type="subcellular location">
    <subcellularLocation>
        <location evidence="1">Nucleus</location>
    </subcellularLocation>
</comment>
<dbReference type="GO" id="GO:0005634">
    <property type="term" value="C:nucleus"/>
    <property type="evidence" value="ECO:0007669"/>
    <property type="project" value="UniProtKB-SubCell"/>
</dbReference>
<keyword evidence="2" id="KW-0227">DNA damage</keyword>
<dbReference type="Proteomes" id="UP001370490">
    <property type="component" value="Unassembled WGS sequence"/>
</dbReference>
<dbReference type="PANTHER" id="PTHR12663">
    <property type="entry name" value="ANDROGEN INDUCED INHIBITOR OF PROLIFERATION AS3 / PDS5-RELATED"/>
    <property type="match status" value="1"/>
</dbReference>
<evidence type="ECO:0000256" key="1">
    <source>
        <dbReference type="ARBA" id="ARBA00004123"/>
    </source>
</evidence>
<evidence type="ECO:0000256" key="3">
    <source>
        <dbReference type="ARBA" id="ARBA00023204"/>
    </source>
</evidence>
<organism evidence="5 6">
    <name type="scientific">Dillenia turbinata</name>
    <dbReference type="NCBI Taxonomy" id="194707"/>
    <lineage>
        <taxon>Eukaryota</taxon>
        <taxon>Viridiplantae</taxon>
        <taxon>Streptophyta</taxon>
        <taxon>Embryophyta</taxon>
        <taxon>Tracheophyta</taxon>
        <taxon>Spermatophyta</taxon>
        <taxon>Magnoliopsida</taxon>
        <taxon>eudicotyledons</taxon>
        <taxon>Gunneridae</taxon>
        <taxon>Pentapetalae</taxon>
        <taxon>Dilleniales</taxon>
        <taxon>Dilleniaceae</taxon>
        <taxon>Dillenia</taxon>
    </lineage>
</organism>
<dbReference type="GO" id="GO:0000785">
    <property type="term" value="C:chromatin"/>
    <property type="evidence" value="ECO:0007669"/>
    <property type="project" value="TreeGrafter"/>
</dbReference>
<evidence type="ECO:0000256" key="4">
    <source>
        <dbReference type="ARBA" id="ARBA00023242"/>
    </source>
</evidence>
<dbReference type="GO" id="GO:0007064">
    <property type="term" value="P:mitotic sister chromatid cohesion"/>
    <property type="evidence" value="ECO:0007669"/>
    <property type="project" value="InterPro"/>
</dbReference>
<proteinExistence type="predicted"/>
<evidence type="ECO:0000313" key="6">
    <source>
        <dbReference type="Proteomes" id="UP001370490"/>
    </source>
</evidence>
<gene>
    <name evidence="5" type="ORF">RJ641_024387</name>
</gene>
<name>A0AAN8UE11_9MAGN</name>
<dbReference type="Pfam" id="PF20168">
    <property type="entry name" value="PDS5"/>
    <property type="match status" value="1"/>
</dbReference>
<dbReference type="GO" id="GO:0006281">
    <property type="term" value="P:DNA repair"/>
    <property type="evidence" value="ECO:0007669"/>
    <property type="project" value="UniProtKB-KW"/>
</dbReference>
<dbReference type="InterPro" id="IPR039776">
    <property type="entry name" value="Pds5"/>
</dbReference>
<keyword evidence="3" id="KW-0234">DNA repair</keyword>
<sequence>MESEKELEEELKDLGSKLLKPQSSIDELLNLLDKVECCLAKVEQVPSRSMEDALLPAMTALISDEFLRHSDMDVKVSVASCITEITRITAPDAPYNDEQMKEIFQLTIAALGNLSHVSTRCYYKAVTILDTVAKVRSCLMMLDLECDALVIDMFQHFLRTIK</sequence>
<evidence type="ECO:0000256" key="2">
    <source>
        <dbReference type="ARBA" id="ARBA00022763"/>
    </source>
</evidence>
<protein>
    <submittedName>
        <fullName evidence="5">Uncharacterized protein</fullName>
    </submittedName>
</protein>
<dbReference type="AlphaFoldDB" id="A0AAN8UE11"/>
<reference evidence="5 6" key="1">
    <citation type="submission" date="2023-12" db="EMBL/GenBank/DDBJ databases">
        <title>A high-quality genome assembly for Dillenia turbinata (Dilleniales).</title>
        <authorList>
            <person name="Chanderbali A."/>
        </authorList>
    </citation>
    <scope>NUCLEOTIDE SEQUENCE [LARGE SCALE GENOMIC DNA]</scope>
    <source>
        <strain evidence="5">LSX21</strain>
        <tissue evidence="5">Leaf</tissue>
    </source>
</reference>
<keyword evidence="4" id="KW-0539">Nucleus</keyword>
<keyword evidence="6" id="KW-1185">Reference proteome</keyword>
<accession>A0AAN8UE11</accession>
<evidence type="ECO:0000313" key="5">
    <source>
        <dbReference type="EMBL" id="KAK6912294.1"/>
    </source>
</evidence>
<dbReference type="EMBL" id="JBAMMX010000028">
    <property type="protein sequence ID" value="KAK6912294.1"/>
    <property type="molecule type" value="Genomic_DNA"/>
</dbReference>
<dbReference type="PANTHER" id="PTHR12663:SF69">
    <property type="entry name" value="SISTER CHROMATID COHESION PROTEIN PDS5 HOMOLOG E"/>
    <property type="match status" value="1"/>
</dbReference>